<gene>
    <name evidence="2" type="ORF">DB88DRAFT_480483</name>
</gene>
<keyword evidence="3" id="KW-1185">Reference proteome</keyword>
<name>A0AAD9FTJ2_PAPLA</name>
<reference evidence="2" key="1">
    <citation type="submission" date="2023-02" db="EMBL/GenBank/DDBJ databases">
        <title>Identification and recombinant expression of a fungal hydrolase from Papiliotrema laurentii that hydrolyzes apple cutin and clears colloidal polyester polyurethane.</title>
        <authorList>
            <consortium name="DOE Joint Genome Institute"/>
            <person name="Roman V.A."/>
            <person name="Bojanowski C."/>
            <person name="Crable B.R."/>
            <person name="Wagner D.N."/>
            <person name="Hung C.S."/>
            <person name="Nadeau L.J."/>
            <person name="Schratz L."/>
            <person name="Haridas S."/>
            <person name="Pangilinan J."/>
            <person name="Lipzen A."/>
            <person name="Na H."/>
            <person name="Yan M."/>
            <person name="Ng V."/>
            <person name="Grigoriev I.V."/>
            <person name="Spatafora J.W."/>
            <person name="Barlow D."/>
            <person name="Biffinger J."/>
            <person name="Kelley-Loughnane N."/>
            <person name="Varaljay V.A."/>
            <person name="Crookes-Goodson W.J."/>
        </authorList>
    </citation>
    <scope>NUCLEOTIDE SEQUENCE</scope>
    <source>
        <strain evidence="2">5307AH</strain>
    </source>
</reference>
<evidence type="ECO:0000313" key="2">
    <source>
        <dbReference type="EMBL" id="KAK1926039.1"/>
    </source>
</evidence>
<evidence type="ECO:0000313" key="3">
    <source>
        <dbReference type="Proteomes" id="UP001182556"/>
    </source>
</evidence>
<comment type="caution">
    <text evidence="2">The sequence shown here is derived from an EMBL/GenBank/DDBJ whole genome shotgun (WGS) entry which is preliminary data.</text>
</comment>
<dbReference type="EMBL" id="JAODAN010000002">
    <property type="protein sequence ID" value="KAK1926039.1"/>
    <property type="molecule type" value="Genomic_DNA"/>
</dbReference>
<dbReference type="Proteomes" id="UP001182556">
    <property type="component" value="Unassembled WGS sequence"/>
</dbReference>
<feature type="compositionally biased region" description="Basic and acidic residues" evidence="1">
    <location>
        <begin position="170"/>
        <end position="181"/>
    </location>
</feature>
<protein>
    <submittedName>
        <fullName evidence="2">Uncharacterized protein</fullName>
    </submittedName>
</protein>
<feature type="region of interest" description="Disordered" evidence="1">
    <location>
        <begin position="103"/>
        <end position="183"/>
    </location>
</feature>
<feature type="compositionally biased region" description="Low complexity" evidence="1">
    <location>
        <begin position="114"/>
        <end position="128"/>
    </location>
</feature>
<feature type="compositionally biased region" description="Low complexity" evidence="1">
    <location>
        <begin position="309"/>
        <end position="324"/>
    </location>
</feature>
<sequence>MGQSSSIGREPPPLDFCGDCVVVERYPLGTVENGAGTERSVRAFSAGTSLTTHSCATTCTGGSSSNAGGEGRGRLSLFLSRPIQIDNLRRRWCLRPSAVSSRSLHTGLEDKPISSSASLERSASRSSSPVIAGYASESNEPMDLGKGGNGPHGMSNPLTTARSGMTAPAHETRHGMKRTDETSCDDFVKGSLGGYKSEARGDADVPTSTLRINTMLDDIIEDHAVQIGAAIASQTSPALMGRDMKAVPSPRRAMSLPASTSVCDLDTLQERKIAENKTSKGKTSEDEILMASPDSAIRTPCKDVWLCSKPTRSSTSPPSAEISSLTTPASPRPHLVHGIITPPSQGAAKRNRQFVTRAMSTGRIAREFDEEGRIVCLSSHSERVLWAKQVHLPGAASRSSSPVHPALEKSYSAQTPSSPLSSTGSTISRVVTFDHQQQMMDPKGRSGVRGGGMLHRRNKGYAMMDEVAQTVTVCRGDQRMRRLSCAAESEQTQKYLAGL</sequence>
<feature type="region of interest" description="Disordered" evidence="1">
    <location>
        <begin position="395"/>
        <end position="425"/>
    </location>
</feature>
<evidence type="ECO:0000256" key="1">
    <source>
        <dbReference type="SAM" id="MobiDB-lite"/>
    </source>
</evidence>
<organism evidence="2 3">
    <name type="scientific">Papiliotrema laurentii</name>
    <name type="common">Cryptococcus laurentii</name>
    <dbReference type="NCBI Taxonomy" id="5418"/>
    <lineage>
        <taxon>Eukaryota</taxon>
        <taxon>Fungi</taxon>
        <taxon>Dikarya</taxon>
        <taxon>Basidiomycota</taxon>
        <taxon>Agaricomycotina</taxon>
        <taxon>Tremellomycetes</taxon>
        <taxon>Tremellales</taxon>
        <taxon>Rhynchogastremaceae</taxon>
        <taxon>Papiliotrema</taxon>
    </lineage>
</organism>
<proteinExistence type="predicted"/>
<feature type="region of interest" description="Disordered" evidence="1">
    <location>
        <begin position="309"/>
        <end position="333"/>
    </location>
</feature>
<dbReference type="AlphaFoldDB" id="A0AAD9FTJ2"/>
<feature type="compositionally biased region" description="Low complexity" evidence="1">
    <location>
        <begin position="415"/>
        <end position="425"/>
    </location>
</feature>
<accession>A0AAD9FTJ2</accession>